<name>A0A1C3HDP6_SERMA</name>
<dbReference type="GO" id="GO:0017000">
    <property type="term" value="P:antibiotic biosynthetic process"/>
    <property type="evidence" value="ECO:0007669"/>
    <property type="project" value="InterPro"/>
</dbReference>
<dbReference type="InterPro" id="IPR041013">
    <property type="entry name" value="AOC-like"/>
</dbReference>
<evidence type="ECO:0000259" key="1">
    <source>
        <dbReference type="Pfam" id="PF18678"/>
    </source>
</evidence>
<feature type="domain" description="Allene oxide cyclase barrel-like" evidence="1">
    <location>
        <begin position="61"/>
        <end position="173"/>
    </location>
</feature>
<dbReference type="AlphaFoldDB" id="A0A1C3HDP6"/>
<dbReference type="GO" id="GO:0016853">
    <property type="term" value="F:isomerase activity"/>
    <property type="evidence" value="ECO:0007669"/>
    <property type="project" value="InterPro"/>
</dbReference>
<proteinExistence type="predicted"/>
<dbReference type="Pfam" id="PF18678">
    <property type="entry name" value="AOC_like"/>
    <property type="match status" value="1"/>
</dbReference>
<gene>
    <name evidence="2" type="ORF">PWN146_01875</name>
</gene>
<dbReference type="RefSeq" id="WP_060433072.1">
    <property type="nucleotide sequence ID" value="NZ_CAMKJO010000002.1"/>
</dbReference>
<accession>A0A1C3HDP6</accession>
<reference evidence="2" key="1">
    <citation type="submission" date="2016-05" db="EMBL/GenBank/DDBJ databases">
        <authorList>
            <person name="Cock P.J.A."/>
            <person name="Cock P.J.A."/>
        </authorList>
    </citation>
    <scope>NUCLEOTIDE SEQUENCE</scope>
    <source>
        <strain evidence="2">PWN146_assembly</strain>
    </source>
</reference>
<sequence>MEIIQGNNNVLSELITLGDYVRELIGSGKSTAEIERVLASKDGYKNVTILSVIEMANITFKAKTNNAPNVGDANSHTDLLVDQQGRDIGTMKGQGWKIASLPDDSVISWYHETAETPLGRIETAGIWNSSAIWAGQWQSLFAAGVSGDVMGKIGVRQLYQDIPREKYLTLIVLLPLDQIKSLIKK</sequence>
<dbReference type="EMBL" id="LT575490">
    <property type="protein sequence ID" value="SAY43184.1"/>
    <property type="molecule type" value="Genomic_DNA"/>
</dbReference>
<protein>
    <recommendedName>
        <fullName evidence="1">Allene oxide cyclase barrel-like domain-containing protein</fullName>
    </recommendedName>
</protein>
<organism evidence="2">
    <name type="scientific">Serratia marcescens</name>
    <dbReference type="NCBI Taxonomy" id="615"/>
    <lineage>
        <taxon>Bacteria</taxon>
        <taxon>Pseudomonadati</taxon>
        <taxon>Pseudomonadota</taxon>
        <taxon>Gammaproteobacteria</taxon>
        <taxon>Enterobacterales</taxon>
        <taxon>Yersiniaceae</taxon>
        <taxon>Serratia</taxon>
    </lineage>
</organism>
<evidence type="ECO:0000313" key="2">
    <source>
        <dbReference type="EMBL" id="SAY43184.1"/>
    </source>
</evidence>